<feature type="compositionally biased region" description="Polar residues" evidence="1">
    <location>
        <begin position="57"/>
        <end position="86"/>
    </location>
</feature>
<reference evidence="3" key="1">
    <citation type="journal article" date="2014" name="Proc. Natl. Acad. Sci. U.S.A.">
        <title>Extensive sampling of basidiomycete genomes demonstrates inadequacy of the white-rot/brown-rot paradigm for wood decay fungi.</title>
        <authorList>
            <person name="Riley R."/>
            <person name="Salamov A.A."/>
            <person name="Brown D.W."/>
            <person name="Nagy L.G."/>
            <person name="Floudas D."/>
            <person name="Held B.W."/>
            <person name="Levasseur A."/>
            <person name="Lombard V."/>
            <person name="Morin E."/>
            <person name="Otillar R."/>
            <person name="Lindquist E.A."/>
            <person name="Sun H."/>
            <person name="LaButti K.M."/>
            <person name="Schmutz J."/>
            <person name="Jabbour D."/>
            <person name="Luo H."/>
            <person name="Baker S.E."/>
            <person name="Pisabarro A.G."/>
            <person name="Walton J.D."/>
            <person name="Blanchette R.A."/>
            <person name="Henrissat B."/>
            <person name="Martin F."/>
            <person name="Cullen D."/>
            <person name="Hibbett D.S."/>
            <person name="Grigoriev I.V."/>
        </authorList>
    </citation>
    <scope>NUCLEOTIDE SEQUENCE [LARGE SCALE GENOMIC DNA]</scope>
    <source>
        <strain evidence="3">CBS 339.88</strain>
    </source>
</reference>
<organism evidence="2 3">
    <name type="scientific">Galerina marginata (strain CBS 339.88)</name>
    <dbReference type="NCBI Taxonomy" id="685588"/>
    <lineage>
        <taxon>Eukaryota</taxon>
        <taxon>Fungi</taxon>
        <taxon>Dikarya</taxon>
        <taxon>Basidiomycota</taxon>
        <taxon>Agaricomycotina</taxon>
        <taxon>Agaricomycetes</taxon>
        <taxon>Agaricomycetidae</taxon>
        <taxon>Agaricales</taxon>
        <taxon>Agaricineae</taxon>
        <taxon>Strophariaceae</taxon>
        <taxon>Galerina</taxon>
    </lineage>
</organism>
<sequence>MSNLIDLGIMGVNGPELNTAAPMRMSPSVGLLLGNADDKGKSRSSRNSDGSHKSNRSRVSTRSTLPSTRFTGFSGASSLDENSVTTSKKSGGKASAPGKSGVAIAQMRLMEFRALMSAGKVFFSYWAFASLRFFTPIGKDKIGPHWILMHKNVIIAINASIPPENLRIRLSPQIPNIFRDMMQEVNQLRNMYRGLARKLQGETRGIHAGESAPVIKAMPILALRKHMKHCHTNIPNEQGIGGRFNDPDALKLLKEFNCGYTNSPRVRYPHLFHPCFTYDDLAVSHIMRLIPLDEWVTGKYIACSNRTYKKKHFPEYLAAIVAESQLSTSGIDQMLLDLWDEAHLLIPTEKMETSTRSPPTHSPDYRPPQATSSSANAIASSSKLQA</sequence>
<proteinExistence type="predicted"/>
<dbReference type="HOGENOM" id="CLU_715809_0_0_1"/>
<evidence type="ECO:0000256" key="1">
    <source>
        <dbReference type="SAM" id="MobiDB-lite"/>
    </source>
</evidence>
<feature type="compositionally biased region" description="Low complexity" evidence="1">
    <location>
        <begin position="87"/>
        <end position="98"/>
    </location>
</feature>
<feature type="compositionally biased region" description="Low complexity" evidence="1">
    <location>
        <begin position="370"/>
        <end position="386"/>
    </location>
</feature>
<gene>
    <name evidence="2" type="ORF">GALMADRAFT_145967</name>
</gene>
<protein>
    <submittedName>
        <fullName evidence="2">Uncharacterized protein</fullName>
    </submittedName>
</protein>
<evidence type="ECO:0000313" key="2">
    <source>
        <dbReference type="EMBL" id="KDR68950.1"/>
    </source>
</evidence>
<dbReference type="AlphaFoldDB" id="A0A067SDH1"/>
<evidence type="ECO:0000313" key="3">
    <source>
        <dbReference type="Proteomes" id="UP000027222"/>
    </source>
</evidence>
<keyword evidence="3" id="KW-1185">Reference proteome</keyword>
<name>A0A067SDH1_GALM3</name>
<feature type="region of interest" description="Disordered" evidence="1">
    <location>
        <begin position="28"/>
        <end position="98"/>
    </location>
</feature>
<accession>A0A067SDH1</accession>
<dbReference type="Proteomes" id="UP000027222">
    <property type="component" value="Unassembled WGS sequence"/>
</dbReference>
<feature type="region of interest" description="Disordered" evidence="1">
    <location>
        <begin position="350"/>
        <end position="386"/>
    </location>
</feature>
<dbReference type="EMBL" id="KL142405">
    <property type="protein sequence ID" value="KDR68950.1"/>
    <property type="molecule type" value="Genomic_DNA"/>
</dbReference>